<accession>A0A9Q3UJ43</accession>
<protein>
    <submittedName>
        <fullName evidence="2">DEAD/DEAH box helicase</fullName>
    </submittedName>
</protein>
<evidence type="ECO:0000313" key="2">
    <source>
        <dbReference type="EMBL" id="MCC3808505.1"/>
    </source>
</evidence>
<proteinExistence type="predicted"/>
<comment type="caution">
    <text evidence="2">The sequence shown here is derived from an EMBL/GenBank/DDBJ whole genome shotgun (WGS) entry which is preliminary data.</text>
</comment>
<keyword evidence="2" id="KW-0547">Nucleotide-binding</keyword>
<dbReference type="Proteomes" id="UP000726777">
    <property type="component" value="Unassembled WGS sequence"/>
</dbReference>
<organism evidence="2 3">
    <name type="scientific">Vibrio parahaemolyticus</name>
    <dbReference type="NCBI Taxonomy" id="670"/>
    <lineage>
        <taxon>Bacteria</taxon>
        <taxon>Pseudomonadati</taxon>
        <taxon>Pseudomonadota</taxon>
        <taxon>Gammaproteobacteria</taxon>
        <taxon>Vibrionales</taxon>
        <taxon>Vibrionaceae</taxon>
        <taxon>Vibrio</taxon>
    </lineage>
</organism>
<reference evidence="2" key="1">
    <citation type="submission" date="2020-09" db="EMBL/GenBank/DDBJ databases">
        <title>Genome sequence of Vibrio parahaemolyticus isolates.</title>
        <authorList>
            <person name="Hammerl J.A."/>
            <person name="Strauch E."/>
        </authorList>
    </citation>
    <scope>NUCLEOTIDE SEQUENCE</scope>
    <source>
        <strain evidence="2">17-VB00146</strain>
    </source>
</reference>
<dbReference type="GO" id="GO:0003677">
    <property type="term" value="F:DNA binding"/>
    <property type="evidence" value="ECO:0007669"/>
    <property type="project" value="InterPro"/>
</dbReference>
<dbReference type="Pfam" id="PF08463">
    <property type="entry name" value="EcoEI_R_C"/>
    <property type="match status" value="1"/>
</dbReference>
<keyword evidence="2" id="KW-0067">ATP-binding</keyword>
<dbReference type="InterPro" id="IPR013670">
    <property type="entry name" value="EcoEI_R_C_dom"/>
</dbReference>
<feature type="non-terminal residue" evidence="2">
    <location>
        <position position="1"/>
    </location>
</feature>
<feature type="domain" description="EcoEI R protein C-terminal" evidence="1">
    <location>
        <begin position="3"/>
        <end position="114"/>
    </location>
</feature>
<evidence type="ECO:0000313" key="3">
    <source>
        <dbReference type="Proteomes" id="UP000726777"/>
    </source>
</evidence>
<dbReference type="RefSeq" id="WP_322784036.1">
    <property type="nucleotide sequence ID" value="NZ_JACVHL010000061.1"/>
</dbReference>
<name>A0A9Q3UJ43_VIBPH</name>
<sequence length="117" mass="13550">IIWEALELEVGKDLDPFDMICHVVYDQPALTRKERADNVKKRNYFTKYGETAQQVLNNLLDKYADKGVQEIENIHVLKVKPFDEMGRPAEIVKKCFGGREQYLEAISELEAEIYQSA</sequence>
<dbReference type="EMBL" id="JACVHL010000061">
    <property type="protein sequence ID" value="MCC3808505.1"/>
    <property type="molecule type" value="Genomic_DNA"/>
</dbReference>
<dbReference type="AlphaFoldDB" id="A0A9Q3UJ43"/>
<keyword evidence="2" id="KW-0347">Helicase</keyword>
<dbReference type="GO" id="GO:0006304">
    <property type="term" value="P:DNA modification"/>
    <property type="evidence" value="ECO:0007669"/>
    <property type="project" value="InterPro"/>
</dbReference>
<gene>
    <name evidence="2" type="ORF">IB292_26310</name>
</gene>
<evidence type="ECO:0000259" key="1">
    <source>
        <dbReference type="Pfam" id="PF08463"/>
    </source>
</evidence>
<dbReference type="GO" id="GO:0004386">
    <property type="term" value="F:helicase activity"/>
    <property type="evidence" value="ECO:0007669"/>
    <property type="project" value="UniProtKB-KW"/>
</dbReference>
<keyword evidence="2" id="KW-0378">Hydrolase</keyword>